<dbReference type="VEuPathDB" id="VectorBase:ASIS019737"/>
<sequence>MAIPYRNTVLYTPCHCAIGKQLEGEQDAAGKQKRKLKRYKTSRRIQYLAKPRKPHRKYQPQPVQRFATCTEVCRPYNEPFASKRLQQLAEPHLPDPSELKGMTPAEWQQHRDWLIRNAQPKQPPATEQPKRDRKPLAALLNRIENLAAPRSTRSKFGLGKEQKVPAASPAAMKATPTEHVVKLAEPIARRRRAKGPIVEETGVPERALKAQASSRVVELAVAKRYTNVNNEYRDNPFTVEPNALRAKASERILELAKPKKVKK</sequence>
<evidence type="ECO:0000313" key="3">
    <source>
        <dbReference type="EMBL" id="KFB37643.1"/>
    </source>
</evidence>
<dbReference type="EnsemblMetazoa" id="ASIC004882-RA">
    <property type="protein sequence ID" value="ASIC004882-PA"/>
    <property type="gene ID" value="ASIC004882"/>
</dbReference>
<dbReference type="VEuPathDB" id="VectorBase:ASIC004882"/>
<dbReference type="InterPro" id="IPR042401">
    <property type="entry name" value="SPMAP2-like"/>
</dbReference>
<dbReference type="PANTHER" id="PTHR15901">
    <property type="entry name" value="TESTICULAR HAPLOID EXPRESSED GENE PROTEIN"/>
    <property type="match status" value="1"/>
</dbReference>
<name>A0A084VI49_ANOSI</name>
<protein>
    <submittedName>
        <fullName evidence="3">AGAP007785-PA-like protein</fullName>
    </submittedName>
</protein>
<dbReference type="OrthoDB" id="25466at2759"/>
<reference evidence="3 5" key="1">
    <citation type="journal article" date="2014" name="BMC Genomics">
        <title>Genome sequence of Anopheles sinensis provides insight into genetics basis of mosquito competence for malaria parasites.</title>
        <authorList>
            <person name="Zhou D."/>
            <person name="Zhang D."/>
            <person name="Ding G."/>
            <person name="Shi L."/>
            <person name="Hou Q."/>
            <person name="Ye Y."/>
            <person name="Xu Y."/>
            <person name="Zhou H."/>
            <person name="Xiong C."/>
            <person name="Li S."/>
            <person name="Yu J."/>
            <person name="Hong S."/>
            <person name="Yu X."/>
            <person name="Zou P."/>
            <person name="Chen C."/>
            <person name="Chang X."/>
            <person name="Wang W."/>
            <person name="Lv Y."/>
            <person name="Sun Y."/>
            <person name="Ma L."/>
            <person name="Shen B."/>
            <person name="Zhu C."/>
        </authorList>
    </citation>
    <scope>NUCLEOTIDE SEQUENCE [LARGE SCALE GENOMIC DNA]</scope>
</reference>
<dbReference type="Pfam" id="PF14912">
    <property type="entry name" value="THEG"/>
    <property type="match status" value="3"/>
</dbReference>
<organism evidence="3">
    <name type="scientific">Anopheles sinensis</name>
    <name type="common">Mosquito</name>
    <dbReference type="NCBI Taxonomy" id="74873"/>
    <lineage>
        <taxon>Eukaryota</taxon>
        <taxon>Metazoa</taxon>
        <taxon>Ecdysozoa</taxon>
        <taxon>Arthropoda</taxon>
        <taxon>Hexapoda</taxon>
        <taxon>Insecta</taxon>
        <taxon>Pterygota</taxon>
        <taxon>Neoptera</taxon>
        <taxon>Endopterygota</taxon>
        <taxon>Diptera</taxon>
        <taxon>Nematocera</taxon>
        <taxon>Culicoidea</taxon>
        <taxon>Culicidae</taxon>
        <taxon>Anophelinae</taxon>
        <taxon>Anopheles</taxon>
    </lineage>
</organism>
<dbReference type="AlphaFoldDB" id="A0A084VI49"/>
<evidence type="ECO:0000313" key="5">
    <source>
        <dbReference type="Proteomes" id="UP000030765"/>
    </source>
</evidence>
<reference evidence="4" key="2">
    <citation type="submission" date="2020-05" db="UniProtKB">
        <authorList>
            <consortium name="EnsemblMetazoa"/>
        </authorList>
    </citation>
    <scope>IDENTIFICATION</scope>
</reference>
<accession>A0A084VI49</accession>
<keyword evidence="5" id="KW-1185">Reference proteome</keyword>
<evidence type="ECO:0000256" key="1">
    <source>
        <dbReference type="ARBA" id="ARBA00022737"/>
    </source>
</evidence>
<dbReference type="Proteomes" id="UP000030765">
    <property type="component" value="Unassembled WGS sequence"/>
</dbReference>
<feature type="region of interest" description="Disordered" evidence="2">
    <location>
        <begin position="156"/>
        <end position="176"/>
    </location>
</feature>
<dbReference type="OMA" id="PCHCAIG"/>
<dbReference type="EMBL" id="KE524849">
    <property type="protein sequence ID" value="KFB37643.1"/>
    <property type="molecule type" value="Genomic_DNA"/>
</dbReference>
<dbReference type="InterPro" id="IPR006623">
    <property type="entry name" value="THEG"/>
</dbReference>
<dbReference type="EMBL" id="ATLV01013283">
    <property type="status" value="NOT_ANNOTATED_CDS"/>
    <property type="molecule type" value="Genomic_DNA"/>
</dbReference>
<evidence type="ECO:0000256" key="2">
    <source>
        <dbReference type="SAM" id="MobiDB-lite"/>
    </source>
</evidence>
<dbReference type="PANTHER" id="PTHR15901:SF16">
    <property type="entry name" value="TESTICULAR HAPLOID EXPRESSED GENE PROTEIN"/>
    <property type="match status" value="1"/>
</dbReference>
<keyword evidence="1" id="KW-0677">Repeat</keyword>
<proteinExistence type="predicted"/>
<dbReference type="EMBL" id="ATLV01013284">
    <property type="status" value="NOT_ANNOTATED_CDS"/>
    <property type="molecule type" value="Genomic_DNA"/>
</dbReference>
<gene>
    <name evidence="3" type="ORF">ZHAS_00004882</name>
</gene>
<evidence type="ECO:0000313" key="4">
    <source>
        <dbReference type="EnsemblMetazoa" id="ASIC004882-PA"/>
    </source>
</evidence>
<dbReference type="SMART" id="SM00705">
    <property type="entry name" value="THEG"/>
    <property type="match status" value="6"/>
</dbReference>